<dbReference type="InterPro" id="IPR036058">
    <property type="entry name" value="Kazal_dom_sf"/>
</dbReference>
<proteinExistence type="inferred from homology"/>
<comment type="similarity">
    <text evidence="4">Belongs to the glycosyltransferase 11 family.</text>
</comment>
<feature type="chain" id="PRO_5046529615" description="L-Fucosyltransferase" evidence="5">
    <location>
        <begin position="23"/>
        <end position="419"/>
    </location>
</feature>
<keyword evidence="3" id="KW-1015">Disulfide bond</keyword>
<dbReference type="InterPro" id="IPR002516">
    <property type="entry name" value="Glyco_trans_11"/>
</dbReference>
<dbReference type="GeneID" id="106476526"/>
<sequence>MILKQRIFRLAVIIGLTTKIKASYENECEACDPKACPVPVGCLAGTVEDRCGCCSVCGVTEGARCDNETLPLQYKTKYGYCGEKLECRIRTDLPLEESPEALCFCIHQKSICGSDGKTYQNECKLIEARNKWQDGLHIKNSGPCTTDEKKLPLTIIKSRGRLGNQMGIFATLYGLSRLNNRKPVLQQHTAQQLRQFFKITIETTTELSETNKSLPYYNIDRYIRSSDVAIPKDVVILRGNQYAVSPTFYDFVRFEIRQQFRFVDPIDQYAENVLHRIQQTRSVDTFVGIHVRRTDMTRYLAKQKGAIPGNEFFKKAMNYFLSKYRNVTFVVVSDDRKWCQANLNQINVVIAPKPSSPAHDMAVLSKCNHSIVTKGTFSLWAGYLAGGETIYFQPFPPDHPYVKLNPYEKNYVPEWIGMS</sequence>
<evidence type="ECO:0000259" key="7">
    <source>
        <dbReference type="PROSITE" id="PS51465"/>
    </source>
</evidence>
<evidence type="ECO:0000256" key="2">
    <source>
        <dbReference type="ARBA" id="ARBA00022679"/>
    </source>
</evidence>
<reference evidence="9" key="1">
    <citation type="submission" date="2025-08" db="UniProtKB">
        <authorList>
            <consortium name="RefSeq"/>
        </authorList>
    </citation>
    <scope>IDENTIFICATION</scope>
    <source>
        <tissue evidence="9">Muscle</tissue>
    </source>
</reference>
<dbReference type="PROSITE" id="PS51323">
    <property type="entry name" value="IGFBP_N_2"/>
    <property type="match status" value="1"/>
</dbReference>
<comment type="pathway">
    <text evidence="4">Protein modification; protein glycosylation.</text>
</comment>
<dbReference type="Pfam" id="PF00050">
    <property type="entry name" value="Kazal_1"/>
    <property type="match status" value="1"/>
</dbReference>
<evidence type="ECO:0000313" key="9">
    <source>
        <dbReference type="RefSeq" id="XP_022236070.1"/>
    </source>
</evidence>
<evidence type="ECO:0000256" key="1">
    <source>
        <dbReference type="ARBA" id="ARBA00022676"/>
    </source>
</evidence>
<keyword evidence="2 4" id="KW-0808">Transferase</keyword>
<keyword evidence="8" id="KW-1185">Reference proteome</keyword>
<dbReference type="CDD" id="cd11301">
    <property type="entry name" value="Fut1_Fut2_like"/>
    <property type="match status" value="1"/>
</dbReference>
<dbReference type="PANTHER" id="PTHR11927">
    <property type="entry name" value="GALACTOSIDE 2-L-FUCOSYLTRANSFERASE"/>
    <property type="match status" value="1"/>
</dbReference>
<evidence type="ECO:0000256" key="5">
    <source>
        <dbReference type="SAM" id="SignalP"/>
    </source>
</evidence>
<keyword evidence="4" id="KW-0735">Signal-anchor</keyword>
<dbReference type="SUPFAM" id="SSF100895">
    <property type="entry name" value="Kazal-type serine protease inhibitors"/>
    <property type="match status" value="1"/>
</dbReference>
<dbReference type="Gene3D" id="3.30.60.30">
    <property type="match status" value="1"/>
</dbReference>
<evidence type="ECO:0000259" key="6">
    <source>
        <dbReference type="PROSITE" id="PS51323"/>
    </source>
</evidence>
<feature type="domain" description="IGFBP N-terminal" evidence="6">
    <location>
        <begin position="24"/>
        <end position="106"/>
    </location>
</feature>
<keyword evidence="4" id="KW-0812">Transmembrane</keyword>
<dbReference type="SUPFAM" id="SSF57184">
    <property type="entry name" value="Growth factor receptor domain"/>
    <property type="match status" value="1"/>
</dbReference>
<dbReference type="InterPro" id="IPR000867">
    <property type="entry name" value="IGFBP-like"/>
</dbReference>
<keyword evidence="1 4" id="KW-0328">Glycosyltransferase</keyword>
<dbReference type="SMART" id="SM00280">
    <property type="entry name" value="KAZAL"/>
    <property type="match status" value="1"/>
</dbReference>
<dbReference type="InterPro" id="IPR009030">
    <property type="entry name" value="Growth_fac_rcpt_cys_sf"/>
</dbReference>
<dbReference type="RefSeq" id="XP_022236070.1">
    <property type="nucleotide sequence ID" value="XM_022380362.1"/>
</dbReference>
<organism evidence="8 9">
    <name type="scientific">Limulus polyphemus</name>
    <name type="common">Atlantic horseshoe crab</name>
    <dbReference type="NCBI Taxonomy" id="6850"/>
    <lineage>
        <taxon>Eukaryota</taxon>
        <taxon>Metazoa</taxon>
        <taxon>Ecdysozoa</taxon>
        <taxon>Arthropoda</taxon>
        <taxon>Chelicerata</taxon>
        <taxon>Merostomata</taxon>
        <taxon>Xiphosura</taxon>
        <taxon>Limulidae</taxon>
        <taxon>Limulus</taxon>
    </lineage>
</organism>
<evidence type="ECO:0000256" key="3">
    <source>
        <dbReference type="ARBA" id="ARBA00023157"/>
    </source>
</evidence>
<feature type="signal peptide" evidence="5">
    <location>
        <begin position="1"/>
        <end position="22"/>
    </location>
</feature>
<accession>A0ABM1RXG5</accession>
<name>A0ABM1RXG5_LIMPO</name>
<dbReference type="Proteomes" id="UP000694941">
    <property type="component" value="Unplaced"/>
</dbReference>
<evidence type="ECO:0000256" key="4">
    <source>
        <dbReference type="RuleBase" id="RU363129"/>
    </source>
</evidence>
<dbReference type="Pfam" id="PF01531">
    <property type="entry name" value="Glyco_transf_11"/>
    <property type="match status" value="1"/>
</dbReference>
<dbReference type="InterPro" id="IPR002350">
    <property type="entry name" value="Kazal_dom"/>
</dbReference>
<keyword evidence="4" id="KW-0333">Golgi apparatus</keyword>
<gene>
    <name evidence="9" type="primary">LOC106476526</name>
</gene>
<dbReference type="PANTHER" id="PTHR11927:SF9">
    <property type="entry name" value="L-FUCOSYLTRANSFERASE"/>
    <property type="match status" value="1"/>
</dbReference>
<dbReference type="Pfam" id="PF00219">
    <property type="entry name" value="IGFBP"/>
    <property type="match status" value="1"/>
</dbReference>
<dbReference type="EC" id="2.4.1.-" evidence="4"/>
<dbReference type="Gene3D" id="4.10.40.20">
    <property type="match status" value="1"/>
</dbReference>
<keyword evidence="4" id="KW-0325">Glycoprotein</keyword>
<protein>
    <recommendedName>
        <fullName evidence="4">L-Fucosyltransferase</fullName>
        <ecNumber evidence="4">2.4.1.-</ecNumber>
    </recommendedName>
</protein>
<dbReference type="PROSITE" id="PS51465">
    <property type="entry name" value="KAZAL_2"/>
    <property type="match status" value="1"/>
</dbReference>
<keyword evidence="5" id="KW-0732">Signal</keyword>
<comment type="subcellular location">
    <subcellularLocation>
        <location evidence="4">Golgi apparatus</location>
        <location evidence="4">Golgi stack membrane</location>
        <topology evidence="4">Single-pass type II membrane protein</topology>
    </subcellularLocation>
</comment>
<dbReference type="SMART" id="SM00121">
    <property type="entry name" value="IB"/>
    <property type="match status" value="1"/>
</dbReference>
<evidence type="ECO:0000313" key="8">
    <source>
        <dbReference type="Proteomes" id="UP000694941"/>
    </source>
</evidence>
<feature type="domain" description="Kazal-like" evidence="7">
    <location>
        <begin position="82"/>
        <end position="146"/>
    </location>
</feature>